<accession>A0A382VP20</accession>
<dbReference type="InterPro" id="IPR012341">
    <property type="entry name" value="6hp_glycosidase-like_sf"/>
</dbReference>
<sequence>CRVPWRLAAAVIENSDKDARHLLRIFNFGIGKVPNDDFMAGYRLDGKPLNEWTDGAFTAPHMCSLFVNKRKDALATKDSQFSQHETYYQDSIRLLSLCLVTGNTFTLKSSNYR</sequence>
<proteinExistence type="predicted"/>
<gene>
    <name evidence="1" type="ORF">METZ01_LOCUS400609</name>
</gene>
<dbReference type="InterPro" id="IPR008928">
    <property type="entry name" value="6-hairpin_glycosidase_sf"/>
</dbReference>
<feature type="non-terminal residue" evidence="1">
    <location>
        <position position="1"/>
    </location>
</feature>
<dbReference type="Gene3D" id="1.50.10.10">
    <property type="match status" value="1"/>
</dbReference>
<dbReference type="GO" id="GO:0005975">
    <property type="term" value="P:carbohydrate metabolic process"/>
    <property type="evidence" value="ECO:0007669"/>
    <property type="project" value="InterPro"/>
</dbReference>
<dbReference type="AlphaFoldDB" id="A0A382VP20"/>
<organism evidence="1">
    <name type="scientific">marine metagenome</name>
    <dbReference type="NCBI Taxonomy" id="408172"/>
    <lineage>
        <taxon>unclassified sequences</taxon>
        <taxon>metagenomes</taxon>
        <taxon>ecological metagenomes</taxon>
    </lineage>
</organism>
<protein>
    <submittedName>
        <fullName evidence="1">Uncharacterized protein</fullName>
    </submittedName>
</protein>
<evidence type="ECO:0000313" key="1">
    <source>
        <dbReference type="EMBL" id="SVD47755.1"/>
    </source>
</evidence>
<dbReference type="SUPFAM" id="SSF48208">
    <property type="entry name" value="Six-hairpin glycosidases"/>
    <property type="match status" value="1"/>
</dbReference>
<dbReference type="EMBL" id="UINC01153180">
    <property type="protein sequence ID" value="SVD47755.1"/>
    <property type="molecule type" value="Genomic_DNA"/>
</dbReference>
<name>A0A382VP20_9ZZZZ</name>
<reference evidence="1" key="1">
    <citation type="submission" date="2018-05" db="EMBL/GenBank/DDBJ databases">
        <authorList>
            <person name="Lanie J.A."/>
            <person name="Ng W.-L."/>
            <person name="Kazmierczak K.M."/>
            <person name="Andrzejewski T.M."/>
            <person name="Davidsen T.M."/>
            <person name="Wayne K.J."/>
            <person name="Tettelin H."/>
            <person name="Glass J.I."/>
            <person name="Rusch D."/>
            <person name="Podicherti R."/>
            <person name="Tsui H.-C.T."/>
            <person name="Winkler M.E."/>
        </authorList>
    </citation>
    <scope>NUCLEOTIDE SEQUENCE</scope>
</reference>